<dbReference type="AlphaFoldDB" id="A0A919FUS6"/>
<sequence length="97" mass="9977">MVPAEYQGTPVRRRYDCTMRPGTEVLGQCGAADELCVKASATETACNGDSGTPATVDGAVVAVTSRGPIGDCGAEGFTVYTAVAPHLDWIQQTIGAN</sequence>
<gene>
    <name evidence="3" type="ORF">GCM10018793_08080</name>
</gene>
<dbReference type="InterPro" id="IPR009003">
    <property type="entry name" value="Peptidase_S1_PA"/>
</dbReference>
<dbReference type="EMBL" id="BNCD01000002">
    <property type="protein sequence ID" value="GHH71910.1"/>
    <property type="molecule type" value="Genomic_DNA"/>
</dbReference>
<name>A0A919FUS6_9ACTN</name>
<reference evidence="3" key="2">
    <citation type="submission" date="2020-09" db="EMBL/GenBank/DDBJ databases">
        <authorList>
            <person name="Sun Q."/>
            <person name="Ohkuma M."/>
        </authorList>
    </citation>
    <scope>NUCLEOTIDE SEQUENCE</scope>
    <source>
        <strain evidence="3">JCM 5069</strain>
    </source>
</reference>
<dbReference type="SUPFAM" id="SSF50494">
    <property type="entry name" value="Trypsin-like serine proteases"/>
    <property type="match status" value="1"/>
</dbReference>
<evidence type="ECO:0000259" key="2">
    <source>
        <dbReference type="Pfam" id="PF00089"/>
    </source>
</evidence>
<dbReference type="InterPro" id="IPR001254">
    <property type="entry name" value="Trypsin_dom"/>
</dbReference>
<evidence type="ECO:0000256" key="1">
    <source>
        <dbReference type="ARBA" id="ARBA00023157"/>
    </source>
</evidence>
<protein>
    <recommendedName>
        <fullName evidence="2">Peptidase S1 domain-containing protein</fullName>
    </recommendedName>
</protein>
<proteinExistence type="predicted"/>
<feature type="domain" description="Peptidase S1" evidence="2">
    <location>
        <begin position="31"/>
        <end position="90"/>
    </location>
</feature>
<keyword evidence="1" id="KW-1015">Disulfide bond</keyword>
<dbReference type="InterPro" id="IPR043504">
    <property type="entry name" value="Peptidase_S1_PA_chymotrypsin"/>
</dbReference>
<dbReference type="Gene3D" id="2.40.10.10">
    <property type="entry name" value="Trypsin-like serine proteases"/>
    <property type="match status" value="1"/>
</dbReference>
<evidence type="ECO:0000313" key="3">
    <source>
        <dbReference type="EMBL" id="GHH71910.1"/>
    </source>
</evidence>
<evidence type="ECO:0000313" key="4">
    <source>
        <dbReference type="Proteomes" id="UP000603708"/>
    </source>
</evidence>
<dbReference type="PANTHER" id="PTHR24276">
    <property type="entry name" value="POLYSERASE-RELATED"/>
    <property type="match status" value="1"/>
</dbReference>
<organism evidence="3 4">
    <name type="scientific">Streptomyces sulfonofaciens</name>
    <dbReference type="NCBI Taxonomy" id="68272"/>
    <lineage>
        <taxon>Bacteria</taxon>
        <taxon>Bacillati</taxon>
        <taxon>Actinomycetota</taxon>
        <taxon>Actinomycetes</taxon>
        <taxon>Kitasatosporales</taxon>
        <taxon>Streptomycetaceae</taxon>
        <taxon>Streptomyces</taxon>
    </lineage>
</organism>
<dbReference type="Pfam" id="PF00089">
    <property type="entry name" value="Trypsin"/>
    <property type="match status" value="1"/>
</dbReference>
<keyword evidence="4" id="KW-1185">Reference proteome</keyword>
<reference evidence="3" key="1">
    <citation type="journal article" date="2014" name="Int. J. Syst. Evol. Microbiol.">
        <title>Complete genome sequence of Corynebacterium casei LMG S-19264T (=DSM 44701T), isolated from a smear-ripened cheese.</title>
        <authorList>
            <consortium name="US DOE Joint Genome Institute (JGI-PGF)"/>
            <person name="Walter F."/>
            <person name="Albersmeier A."/>
            <person name="Kalinowski J."/>
            <person name="Ruckert C."/>
        </authorList>
    </citation>
    <scope>NUCLEOTIDE SEQUENCE</scope>
    <source>
        <strain evidence="3">JCM 5069</strain>
    </source>
</reference>
<dbReference type="InterPro" id="IPR050430">
    <property type="entry name" value="Peptidase_S1"/>
</dbReference>
<dbReference type="GO" id="GO:0006508">
    <property type="term" value="P:proteolysis"/>
    <property type="evidence" value="ECO:0007669"/>
    <property type="project" value="InterPro"/>
</dbReference>
<accession>A0A919FUS6</accession>
<comment type="caution">
    <text evidence="3">The sequence shown here is derived from an EMBL/GenBank/DDBJ whole genome shotgun (WGS) entry which is preliminary data.</text>
</comment>
<dbReference type="GO" id="GO:0004252">
    <property type="term" value="F:serine-type endopeptidase activity"/>
    <property type="evidence" value="ECO:0007669"/>
    <property type="project" value="InterPro"/>
</dbReference>
<dbReference type="PANTHER" id="PTHR24276:SF91">
    <property type="entry name" value="AT26814P-RELATED"/>
    <property type="match status" value="1"/>
</dbReference>
<dbReference type="Proteomes" id="UP000603708">
    <property type="component" value="Unassembled WGS sequence"/>
</dbReference>